<comment type="caution">
    <text evidence="3">The sequence shown here is derived from an EMBL/GenBank/DDBJ whole genome shotgun (WGS) entry which is preliminary data.</text>
</comment>
<evidence type="ECO:0000256" key="1">
    <source>
        <dbReference type="ARBA" id="ARBA00022679"/>
    </source>
</evidence>
<dbReference type="Pfam" id="PF00534">
    <property type="entry name" value="Glycos_transf_1"/>
    <property type="match status" value="1"/>
</dbReference>
<dbReference type="InterPro" id="IPR001296">
    <property type="entry name" value="Glyco_trans_1"/>
</dbReference>
<organism evidence="3 4">
    <name type="scientific">Candidatus Ryanbacteria bacterium RIFCSPLOWO2_01_FULL_48_26</name>
    <dbReference type="NCBI Taxonomy" id="1802126"/>
    <lineage>
        <taxon>Bacteria</taxon>
        <taxon>Candidatus Ryaniibacteriota</taxon>
    </lineage>
</organism>
<feature type="domain" description="Glycosyl transferase family 1" evidence="2">
    <location>
        <begin position="157"/>
        <end position="325"/>
    </location>
</feature>
<evidence type="ECO:0000313" key="3">
    <source>
        <dbReference type="EMBL" id="OGZ53276.1"/>
    </source>
</evidence>
<gene>
    <name evidence="3" type="ORF">A3B25_00175</name>
</gene>
<dbReference type="STRING" id="1802126.A3B25_00175"/>
<evidence type="ECO:0000313" key="4">
    <source>
        <dbReference type="Proteomes" id="UP000179106"/>
    </source>
</evidence>
<dbReference type="GO" id="GO:0009103">
    <property type="term" value="P:lipopolysaccharide biosynthetic process"/>
    <property type="evidence" value="ECO:0007669"/>
    <property type="project" value="TreeGrafter"/>
</dbReference>
<sequence length="351" mass="39581">MRLIFVTRKIHRGDPLTGFIFGWLNALAQDLDVLYVICQEKGNTSGLAQNIEVHSFGKEKGYGKFRQGFSLFALSFSLAKKSDGFFIHMHPIYAIVSWLPAKVFGKKIVLWYTHKSVDLKLRVAHALIDTVLTASKESFRLPSKKVKIVGHGIDMRKFKPSSHIPHSIFHILSLGRISPVKDYETLIKAVEILVKDRGIKDLKVEIYGRIGLPEHQAYLDSLVGFVQNANLDEVVDFQSEVSHEYVPQILSEADLFVNLSQTGSIDKAVLEAAACGVVVLTSNEAFEKPLKAISPHLFFERNNPRDLVKKILELKNLAGEERSKLAGELRNWVEREHNLNNLVNLIVAEFK</sequence>
<accession>A0A1G2GSV0</accession>
<dbReference type="GO" id="GO:0016757">
    <property type="term" value="F:glycosyltransferase activity"/>
    <property type="evidence" value="ECO:0007669"/>
    <property type="project" value="InterPro"/>
</dbReference>
<reference evidence="3 4" key="1">
    <citation type="journal article" date="2016" name="Nat. Commun.">
        <title>Thousands of microbial genomes shed light on interconnected biogeochemical processes in an aquifer system.</title>
        <authorList>
            <person name="Anantharaman K."/>
            <person name="Brown C.T."/>
            <person name="Hug L.A."/>
            <person name="Sharon I."/>
            <person name="Castelle C.J."/>
            <person name="Probst A.J."/>
            <person name="Thomas B.C."/>
            <person name="Singh A."/>
            <person name="Wilkins M.J."/>
            <person name="Karaoz U."/>
            <person name="Brodie E.L."/>
            <person name="Williams K.H."/>
            <person name="Hubbard S.S."/>
            <person name="Banfield J.F."/>
        </authorList>
    </citation>
    <scope>NUCLEOTIDE SEQUENCE [LARGE SCALE GENOMIC DNA]</scope>
</reference>
<dbReference type="Proteomes" id="UP000179106">
    <property type="component" value="Unassembled WGS sequence"/>
</dbReference>
<dbReference type="SUPFAM" id="SSF53756">
    <property type="entry name" value="UDP-Glycosyltransferase/glycogen phosphorylase"/>
    <property type="match status" value="1"/>
</dbReference>
<dbReference type="AlphaFoldDB" id="A0A1G2GSV0"/>
<dbReference type="PANTHER" id="PTHR46401:SF2">
    <property type="entry name" value="GLYCOSYLTRANSFERASE WBBK-RELATED"/>
    <property type="match status" value="1"/>
</dbReference>
<dbReference type="EMBL" id="MHNW01000024">
    <property type="protein sequence ID" value="OGZ53276.1"/>
    <property type="molecule type" value="Genomic_DNA"/>
</dbReference>
<evidence type="ECO:0000259" key="2">
    <source>
        <dbReference type="Pfam" id="PF00534"/>
    </source>
</evidence>
<proteinExistence type="predicted"/>
<dbReference type="Gene3D" id="3.40.50.2000">
    <property type="entry name" value="Glycogen Phosphorylase B"/>
    <property type="match status" value="2"/>
</dbReference>
<keyword evidence="1" id="KW-0808">Transferase</keyword>
<protein>
    <recommendedName>
        <fullName evidence="2">Glycosyl transferase family 1 domain-containing protein</fullName>
    </recommendedName>
</protein>
<dbReference type="CDD" id="cd03801">
    <property type="entry name" value="GT4_PimA-like"/>
    <property type="match status" value="1"/>
</dbReference>
<name>A0A1G2GSV0_9BACT</name>
<dbReference type="PANTHER" id="PTHR46401">
    <property type="entry name" value="GLYCOSYLTRANSFERASE WBBK-RELATED"/>
    <property type="match status" value="1"/>
</dbReference>